<organism evidence="5 6">
    <name type="scientific">Candidatus Methylocalor cossyra</name>
    <dbReference type="NCBI Taxonomy" id="3108543"/>
    <lineage>
        <taxon>Bacteria</taxon>
        <taxon>Pseudomonadati</taxon>
        <taxon>Pseudomonadota</taxon>
        <taxon>Gammaproteobacteria</taxon>
        <taxon>Methylococcales</taxon>
        <taxon>Methylococcaceae</taxon>
        <taxon>Candidatus Methylocalor</taxon>
    </lineage>
</organism>
<evidence type="ECO:0000256" key="1">
    <source>
        <dbReference type="ARBA" id="ARBA00022670"/>
    </source>
</evidence>
<dbReference type="GO" id="GO:0006508">
    <property type="term" value="P:proteolysis"/>
    <property type="evidence" value="ECO:0007669"/>
    <property type="project" value="UniProtKB-KW"/>
</dbReference>
<dbReference type="InterPro" id="IPR008269">
    <property type="entry name" value="Lon_proteolytic"/>
</dbReference>
<dbReference type="Pfam" id="PF05362">
    <property type="entry name" value="Lon_C"/>
    <property type="match status" value="1"/>
</dbReference>
<dbReference type="PRINTS" id="PR00830">
    <property type="entry name" value="ENDOLAPTASE"/>
</dbReference>
<dbReference type="Pfam" id="PF20437">
    <property type="entry name" value="LonC_helical"/>
    <property type="match status" value="1"/>
</dbReference>
<dbReference type="Gene3D" id="1.10.8.60">
    <property type="match status" value="1"/>
</dbReference>
<dbReference type="EMBL" id="OZ026884">
    <property type="protein sequence ID" value="CAL1241489.1"/>
    <property type="molecule type" value="Genomic_DNA"/>
</dbReference>
<comment type="catalytic activity">
    <reaction evidence="2">
        <text>Hydrolysis of proteins in presence of ATP.</text>
        <dbReference type="EC" id="3.4.21.53"/>
    </reaction>
</comment>
<dbReference type="Gene3D" id="3.30.230.10">
    <property type="match status" value="1"/>
</dbReference>
<dbReference type="Gene3D" id="3.40.50.300">
    <property type="entry name" value="P-loop containing nucleotide triphosphate hydrolases"/>
    <property type="match status" value="2"/>
</dbReference>
<name>A0ABM9NLG0_9GAMM</name>
<sequence>MTDFRQPLPPELLYKACNPDEFAFSTTDELAEVGIAIGQERALDALRFGLGIAQPGFNIFALGPTGGGKTAAVKEIVAREAETRPVPDDWCYVHNFAEPSKPVALRLPAGRGREFARDMDQLIEELSSAIPAAFEGEEYRARAEEIEEEAKERERRAIEELRAEAGQQHVALIETPTGFAFAPLDDKGEVYSPERFHQLPEQKQQAIQENLGRLHQQLQKLLRQFHSWRRESKQKLKDLNQEIAGFAVAHGMDELAARYAGIEDVVRHLDRVRQELIDHAEEFFPKAEGGMAALLGQAQRPNPLLRYRVNLLVDHSECRTAPIVFENLPTHANLIGRVEYQALLGALVTDFTMIKPGALHRANGGYLILDARKLLLQPFAWEGLKRTLQAGEIRIEPLERTLSLVSTSTLEPAPIPLDVKVILTGDRLLYYLLCLYDPEFRELFKVSADFEETLDRDADGHALYARFIASLARRNGLKPLDRDAVIRVLEQASRQVEDAEKLSTHLRSLDDLLKEADYWATQRGRGTILREDVQTAIDRHIHRSSRLKERIQEAIRRGTIFIDTDGAVVGQVNGLSVISLNDFAFGQPSRITATTRLGSGKIIDIERETELGGALHSKGVMILSAFLAARYARTQPLSLAASLVFEQSYGPVDGDSASLAELCALLSSLAELPIRQSFAVTGSVNQHGRVQPIGGVNEKIEGFFDVCNSIGLTGRQGVIIPAANVQHLMLRHDVVEAAAQGRFHIHAVDRVDQALELLMDYPAGERDASGRFPEDSINGRVERRLADWAELQKALSRADAEEAEQDHE</sequence>
<dbReference type="RefSeq" id="WP_348757999.1">
    <property type="nucleotide sequence ID" value="NZ_OZ026884.1"/>
</dbReference>
<feature type="domain" description="Lon proteolytic" evidence="4">
    <location>
        <begin position="566"/>
        <end position="761"/>
    </location>
</feature>
<dbReference type="Pfam" id="PF13654">
    <property type="entry name" value="AAA_32"/>
    <property type="match status" value="1"/>
</dbReference>
<feature type="coiled-coil region" evidence="3">
    <location>
        <begin position="136"/>
        <end position="164"/>
    </location>
</feature>
<keyword evidence="2 5" id="KW-0378">Hydrolase</keyword>
<keyword evidence="1 2" id="KW-0645">Protease</keyword>
<evidence type="ECO:0000313" key="6">
    <source>
        <dbReference type="Proteomes" id="UP001497493"/>
    </source>
</evidence>
<feature type="coiled-coil region" evidence="3">
    <location>
        <begin position="482"/>
        <end position="509"/>
    </location>
</feature>
<evidence type="ECO:0000313" key="5">
    <source>
        <dbReference type="EMBL" id="CAL1241489.1"/>
    </source>
</evidence>
<accession>A0ABM9NLG0</accession>
<evidence type="ECO:0000259" key="4">
    <source>
        <dbReference type="PROSITE" id="PS51786"/>
    </source>
</evidence>
<reference evidence="5 6" key="1">
    <citation type="submission" date="2024-04" db="EMBL/GenBank/DDBJ databases">
        <authorList>
            <person name="Cremers G."/>
        </authorList>
    </citation>
    <scope>NUCLEOTIDE SEQUENCE [LARGE SCALE GENOMIC DNA]</scope>
    <source>
        <strain evidence="5">MeCH1-AG</strain>
    </source>
</reference>
<dbReference type="EC" id="3.4.21.53" evidence="2"/>
<dbReference type="Proteomes" id="UP001497493">
    <property type="component" value="Chromosome"/>
</dbReference>
<keyword evidence="2" id="KW-0720">Serine protease</keyword>
<dbReference type="GO" id="GO:0004252">
    <property type="term" value="F:serine-type endopeptidase activity"/>
    <property type="evidence" value="ECO:0007669"/>
    <property type="project" value="UniProtKB-EC"/>
</dbReference>
<dbReference type="PROSITE" id="PS51786">
    <property type="entry name" value="LON_PROTEOLYTIC"/>
    <property type="match status" value="1"/>
</dbReference>
<evidence type="ECO:0000256" key="3">
    <source>
        <dbReference type="SAM" id="Coils"/>
    </source>
</evidence>
<keyword evidence="6" id="KW-1185">Reference proteome</keyword>
<dbReference type="InterPro" id="IPR020568">
    <property type="entry name" value="Ribosomal_Su5_D2-typ_SF"/>
</dbReference>
<proteinExistence type="inferred from homology"/>
<feature type="active site" evidence="2">
    <location>
        <position position="656"/>
    </location>
</feature>
<dbReference type="InterPro" id="IPR027065">
    <property type="entry name" value="Lon_Prtase"/>
</dbReference>
<protein>
    <recommendedName>
        <fullName evidence="2">endopeptidase La</fullName>
        <ecNumber evidence="2">3.4.21.53</ecNumber>
    </recommendedName>
</protein>
<dbReference type="SUPFAM" id="SSF52540">
    <property type="entry name" value="P-loop containing nucleoside triphosphate hydrolases"/>
    <property type="match status" value="1"/>
</dbReference>
<dbReference type="InterPro" id="IPR041699">
    <property type="entry name" value="AAA_32"/>
</dbReference>
<dbReference type="SUPFAM" id="SSF54211">
    <property type="entry name" value="Ribosomal protein S5 domain 2-like"/>
    <property type="match status" value="1"/>
</dbReference>
<dbReference type="InterPro" id="IPR046843">
    <property type="entry name" value="LonB_AAA-LID"/>
</dbReference>
<feature type="active site" evidence="2">
    <location>
        <position position="699"/>
    </location>
</feature>
<gene>
    <name evidence="5" type="ORF">MECH1_V1_2713</name>
</gene>
<evidence type="ECO:0000256" key="2">
    <source>
        <dbReference type="PROSITE-ProRule" id="PRU01122"/>
    </source>
</evidence>
<dbReference type="Pfam" id="PF20436">
    <property type="entry name" value="LonB_AAA-LID"/>
    <property type="match status" value="1"/>
</dbReference>
<keyword evidence="3" id="KW-0175">Coiled coil</keyword>
<dbReference type="InterPro" id="IPR027417">
    <property type="entry name" value="P-loop_NTPase"/>
</dbReference>
<comment type="similarity">
    <text evidence="2">Belongs to the peptidase S16 family.</text>
</comment>
<dbReference type="InterPro" id="IPR014721">
    <property type="entry name" value="Ribsml_uS5_D2-typ_fold_subgr"/>
</dbReference>
<dbReference type="InterPro" id="IPR046844">
    <property type="entry name" value="Lon-like_helical"/>
</dbReference>
<dbReference type="PANTHER" id="PTHR10046">
    <property type="entry name" value="ATP DEPENDENT LON PROTEASE FAMILY MEMBER"/>
    <property type="match status" value="1"/>
</dbReference>